<dbReference type="InterPro" id="IPR024455">
    <property type="entry name" value="Phage_capsid"/>
</dbReference>
<dbReference type="Gene3D" id="3.30.2400.10">
    <property type="entry name" value="Major capsid protein gp5"/>
    <property type="match status" value="1"/>
</dbReference>
<dbReference type="Proteomes" id="UP000006607">
    <property type="component" value="Unassembled WGS sequence"/>
</dbReference>
<dbReference type="Pfam" id="PF05065">
    <property type="entry name" value="Phage_capsid"/>
    <property type="match status" value="1"/>
</dbReference>
<dbReference type="SUPFAM" id="SSF56563">
    <property type="entry name" value="Major capsid protein gp5"/>
    <property type="match status" value="1"/>
</dbReference>
<accession>A0A9W5NQ04</accession>
<dbReference type="EMBL" id="AHER01000030">
    <property type="protein sequence ID" value="EJR22362.1"/>
    <property type="molecule type" value="Genomic_DNA"/>
</dbReference>
<evidence type="ECO:0000313" key="3">
    <source>
        <dbReference type="EMBL" id="EJR22362.1"/>
    </source>
</evidence>
<evidence type="ECO:0000256" key="1">
    <source>
        <dbReference type="ARBA" id="ARBA00004328"/>
    </source>
</evidence>
<feature type="domain" description="Phage capsid-like C-terminal" evidence="2">
    <location>
        <begin position="101"/>
        <end position="369"/>
    </location>
</feature>
<comment type="caution">
    <text evidence="3">The sequence shown here is derived from an EMBL/GenBank/DDBJ whole genome shotgun (WGS) entry which is preliminary data.</text>
</comment>
<dbReference type="RefSeq" id="WP_000153085.1">
    <property type="nucleotide sequence ID" value="NZ_JH792025.1"/>
</dbReference>
<dbReference type="NCBIfam" id="TIGR01554">
    <property type="entry name" value="major_cap_HK97"/>
    <property type="match status" value="1"/>
</dbReference>
<evidence type="ECO:0000313" key="4">
    <source>
        <dbReference type="Proteomes" id="UP000006607"/>
    </source>
</evidence>
<comment type="subcellular location">
    <subcellularLocation>
        <location evidence="1">Virion</location>
    </subcellularLocation>
</comment>
<evidence type="ECO:0000259" key="2">
    <source>
        <dbReference type="Pfam" id="PF05065"/>
    </source>
</evidence>
<proteinExistence type="predicted"/>
<name>A0A9W5NQ04_BACC8</name>
<reference evidence="3" key="1">
    <citation type="submission" date="2012-04" db="EMBL/GenBank/DDBJ databases">
        <title>The Genome Sequence of Bacillus cereus VD014.</title>
        <authorList>
            <consortium name="The Broad Institute Genome Sequencing Platform"/>
            <consortium name="The Broad Institute Genome Sequencing Center for Infectious Disease"/>
            <person name="Feldgarden M."/>
            <person name="Van der Auwera G.A."/>
            <person name="Mahillon J."/>
            <person name="Duprez V."/>
            <person name="Timmery S."/>
            <person name="Mattelet C."/>
            <person name="Dierick K."/>
            <person name="Sun M."/>
            <person name="Yu Z."/>
            <person name="Zhu L."/>
            <person name="Hu X."/>
            <person name="Shank E.B."/>
            <person name="Swiecicka I."/>
            <person name="Hansen B.M."/>
            <person name="Andrup L."/>
            <person name="Young S.K."/>
            <person name="Zeng Q."/>
            <person name="Gargeya S."/>
            <person name="Fitzgerald M."/>
            <person name="Haas B."/>
            <person name="Abouelleil A."/>
            <person name="Alvarado L."/>
            <person name="Arachchi H.M."/>
            <person name="Berlin A."/>
            <person name="Chapman S.B."/>
            <person name="Goldberg J."/>
            <person name="Griggs A."/>
            <person name="Gujja S."/>
            <person name="Hansen M."/>
            <person name="Howarth C."/>
            <person name="Imamovic A."/>
            <person name="Larimer J."/>
            <person name="McCowen C."/>
            <person name="Montmayeur A."/>
            <person name="Murphy C."/>
            <person name="Neiman D."/>
            <person name="Pearson M."/>
            <person name="Priest M."/>
            <person name="Roberts A."/>
            <person name="Saif S."/>
            <person name="Shea T."/>
            <person name="Sisk P."/>
            <person name="Sykes S."/>
            <person name="Wortman J."/>
            <person name="Nusbaum C."/>
            <person name="Birren B."/>
        </authorList>
    </citation>
    <scope>NUCLEOTIDE SEQUENCE</scope>
    <source>
        <strain evidence="3">VD014</strain>
    </source>
</reference>
<sequence>MTIKNLDRVDNSMEDVKDEFKAAIEKNDNEAYAKAMTKMANVIQTNILNEVTPAVQTEIASNLNNQAVLNSRGLHALTNEERSYYNEVIASGEAFAGVEKLIPATVIDRVFEELVRNRPLLQAIDFINVTGLTEWIMKKGEIPAAWWGKLCDDIKQVIDEGFEKVQLNLYKLSAYIPVCKAMLDLGPEWLDRYVRTVLMESMYIALEQAVISGTGKEQPIGMMKNLDGAVVGGIYPDKTAVALNDLSPKSLGKEIMAPLTNNGKRNVANVIMVVNPMDYWARIFPAITFQNANGEYVQNTAIPIQFIQSTEVPSGKSVAGMAKDYFLGVGSTQKIEFSDEVKFIEDERVYIGKQYANGRPKDNKSFLVFDISKLGEKASTTTA</sequence>
<organism evidence="3 4">
    <name type="scientific">Bacillus cereus (strain VD014)</name>
    <dbReference type="NCBI Taxonomy" id="1053223"/>
    <lineage>
        <taxon>Bacteria</taxon>
        <taxon>Bacillati</taxon>
        <taxon>Bacillota</taxon>
        <taxon>Bacilli</taxon>
        <taxon>Bacillales</taxon>
        <taxon>Bacillaceae</taxon>
        <taxon>Bacillus</taxon>
        <taxon>Bacillus cereus group</taxon>
    </lineage>
</organism>
<dbReference type="AlphaFoldDB" id="A0A9W5NQ04"/>
<gene>
    <name evidence="3" type="ORF">IIA_02397</name>
</gene>
<protein>
    <recommendedName>
        <fullName evidence="2">Phage capsid-like C-terminal domain-containing protein</fullName>
    </recommendedName>
</protein>
<dbReference type="InterPro" id="IPR054612">
    <property type="entry name" value="Phage_capsid-like_C"/>
</dbReference>